<keyword evidence="1" id="KW-1133">Transmembrane helix</keyword>
<evidence type="ECO:0008006" key="4">
    <source>
        <dbReference type="Google" id="ProtNLM"/>
    </source>
</evidence>
<organism evidence="2 3">
    <name type="scientific">Caenimonas terrae</name>
    <dbReference type="NCBI Taxonomy" id="696074"/>
    <lineage>
        <taxon>Bacteria</taxon>
        <taxon>Pseudomonadati</taxon>
        <taxon>Pseudomonadota</taxon>
        <taxon>Betaproteobacteria</taxon>
        <taxon>Burkholderiales</taxon>
        <taxon>Comamonadaceae</taxon>
        <taxon>Caenimonas</taxon>
    </lineage>
</organism>
<evidence type="ECO:0000256" key="1">
    <source>
        <dbReference type="SAM" id="Phobius"/>
    </source>
</evidence>
<gene>
    <name evidence="2" type="ORF">ACFPOE_13475</name>
</gene>
<protein>
    <recommendedName>
        <fullName evidence="4">DUF998 domain-containing protein</fullName>
    </recommendedName>
</protein>
<evidence type="ECO:0000313" key="2">
    <source>
        <dbReference type="EMBL" id="MFC5498551.1"/>
    </source>
</evidence>
<sequence>MKTAKFSVVGIFLIYLATLGLTVLLTNSYPESVDHVLRAFFPADESGSAFVRYRMALFLTATCVFLLVAPALALFGTSTEDRERINRTPTWQFVVALLFIPVGWAAFPVIALCDGCWTQNDIFYFFLTLLFFVGLQLLLQAIWLKLKSRMGD</sequence>
<keyword evidence="1" id="KW-0812">Transmembrane</keyword>
<dbReference type="Proteomes" id="UP001596037">
    <property type="component" value="Unassembled WGS sequence"/>
</dbReference>
<keyword evidence="3" id="KW-1185">Reference proteome</keyword>
<keyword evidence="1" id="KW-0472">Membrane</keyword>
<name>A0ABW0NF18_9BURK</name>
<dbReference type="RefSeq" id="WP_376850601.1">
    <property type="nucleotide sequence ID" value="NZ_JBHSMF010000006.1"/>
</dbReference>
<comment type="caution">
    <text evidence="2">The sequence shown here is derived from an EMBL/GenBank/DDBJ whole genome shotgun (WGS) entry which is preliminary data.</text>
</comment>
<feature type="transmembrane region" description="Helical" evidence="1">
    <location>
        <begin position="122"/>
        <end position="144"/>
    </location>
</feature>
<accession>A0ABW0NF18</accession>
<feature type="transmembrane region" description="Helical" evidence="1">
    <location>
        <begin position="90"/>
        <end position="110"/>
    </location>
</feature>
<feature type="transmembrane region" description="Helical" evidence="1">
    <location>
        <begin position="54"/>
        <end position="78"/>
    </location>
</feature>
<evidence type="ECO:0000313" key="3">
    <source>
        <dbReference type="Proteomes" id="UP001596037"/>
    </source>
</evidence>
<proteinExistence type="predicted"/>
<reference evidence="3" key="1">
    <citation type="journal article" date="2019" name="Int. J. Syst. Evol. Microbiol.">
        <title>The Global Catalogue of Microorganisms (GCM) 10K type strain sequencing project: providing services to taxonomists for standard genome sequencing and annotation.</title>
        <authorList>
            <consortium name="The Broad Institute Genomics Platform"/>
            <consortium name="The Broad Institute Genome Sequencing Center for Infectious Disease"/>
            <person name="Wu L."/>
            <person name="Ma J."/>
        </authorList>
    </citation>
    <scope>NUCLEOTIDE SEQUENCE [LARGE SCALE GENOMIC DNA]</scope>
    <source>
        <strain evidence="3">CCUG 57401</strain>
    </source>
</reference>
<dbReference type="EMBL" id="JBHSMF010000006">
    <property type="protein sequence ID" value="MFC5498551.1"/>
    <property type="molecule type" value="Genomic_DNA"/>
</dbReference>